<organism evidence="2 3">
    <name type="scientific">Mycetomoellerius zeteki</name>
    <dbReference type="NCBI Taxonomy" id="64791"/>
    <lineage>
        <taxon>Eukaryota</taxon>
        <taxon>Metazoa</taxon>
        <taxon>Ecdysozoa</taxon>
        <taxon>Arthropoda</taxon>
        <taxon>Hexapoda</taxon>
        <taxon>Insecta</taxon>
        <taxon>Pterygota</taxon>
        <taxon>Neoptera</taxon>
        <taxon>Endopterygota</taxon>
        <taxon>Hymenoptera</taxon>
        <taxon>Apocrita</taxon>
        <taxon>Aculeata</taxon>
        <taxon>Formicoidea</taxon>
        <taxon>Formicidae</taxon>
        <taxon>Myrmicinae</taxon>
        <taxon>Mycetomoellerius</taxon>
    </lineage>
</organism>
<feature type="compositionally biased region" description="Polar residues" evidence="1">
    <location>
        <begin position="2226"/>
        <end position="2246"/>
    </location>
</feature>
<evidence type="ECO:0000313" key="3">
    <source>
        <dbReference type="Proteomes" id="UP000075809"/>
    </source>
</evidence>
<dbReference type="EMBL" id="KQ982632">
    <property type="protein sequence ID" value="KYQ53371.1"/>
    <property type="molecule type" value="Genomic_DNA"/>
</dbReference>
<keyword evidence="3" id="KW-1185">Reference proteome</keyword>
<dbReference type="PANTHER" id="PTHR14918">
    <property type="entry name" value="KICSTOR COMPLEX PROTEIN SZT2"/>
    <property type="match status" value="1"/>
</dbReference>
<dbReference type="GO" id="GO:0005777">
    <property type="term" value="C:peroxisome"/>
    <property type="evidence" value="ECO:0007669"/>
    <property type="project" value="InterPro"/>
</dbReference>
<feature type="non-terminal residue" evidence="2">
    <location>
        <position position="1"/>
    </location>
</feature>
<evidence type="ECO:0000313" key="2">
    <source>
        <dbReference type="EMBL" id="KYQ53371.1"/>
    </source>
</evidence>
<feature type="region of interest" description="Disordered" evidence="1">
    <location>
        <begin position="2526"/>
        <end position="2550"/>
    </location>
</feature>
<feature type="region of interest" description="Disordered" evidence="1">
    <location>
        <begin position="2218"/>
        <end position="2246"/>
    </location>
</feature>
<proteinExistence type="predicted"/>
<feature type="compositionally biased region" description="Polar residues" evidence="1">
    <location>
        <begin position="2529"/>
        <end position="2550"/>
    </location>
</feature>
<sequence length="2928" mass="333261">TDAKAPYRTVGGSEVDVQSGEIVIDEVCLTTKRCLEGITRPFTVPGSRRVMQPEIYVTVIAHTPFFTSPAQQVLVQGWLITADNVNSLTQYIEKQLYLLEERVATVTAIANQQLENLRAESERLVGRLFEESSTCLNKNNCNISIVSPEASFVNMLRYGMLALTLLPEHSCAHMVIVTDGIIGIKNAHTLDSIIQQLRATTVACSFLRVGSAYNPHCADGLVPYQDLLYFIAAATLGSYMSFNSYVMPVHETNMNLYHKHFLCWQLYRDISDDNTSDRHCWRTENNCFHGHTSGQLLKKQIDDKVTCTLSSLLCCRLREGYLIKRVSVRDDILEINFVLLWKTNVFLEYLVTCPWSSKSLSLSNVIQYTITVEAPYEFLHDITCLSKKPLNSNYRQGVISRFWTALTSLTESDNMLAHFSWFPGSGWTWYSVPDTIRSGMPVFYLSSYPSPSTVQLSDAACPQFGQIWQPVVSLDPLQWARWMHTQRITLILAYDRPLPRHLHQANQSGRFQCVQSRQAAAVLYAMLKNWATFVLVENHTYVQFIYREAEKPPVSFSLIRINCKALCVVLNIAFAGGTEGVVRHNVVVDLVDRLSKLTLPNRPTEQREIPCCTIIHKSLERILVRYERIPSNLNMVVFPDGTQPTCTRAALGLLGGSLTTTLSRYLYHNRWLWHVKRPFVQTIPGITLSRLNITAIARILSTITKIRLGEGFNFAYSAAGITNMVLEVQMQGFGNDENSYPCIIQYVLFPPHVVPNAALECDSGTEDDTEEGIAEAEVWTEDSEGYSDFQIVTEVWVEPQCGYVQMPTQSIAMYMYPLQYHQLPDAIARIDEECINALLTLEYLSLLCQVTPVEKDTEIVFGQAHQGVKYHGTVVTDLILLDPVHIDEDRDSANRILMGNFLEHMKQLHNKELLLTSAESQRFTKMLLNRPRENIPPLPFFMQREKNCRDNVPDIYPRWKCFVKGISTTHVIITILPATEKDVRLIMYTGDNCTSNNSEKNCDSDIFDLDMNEKVSSPTLCVENLPEFATLERRESKISNHSTTANSTSKANIIDHNYDNVDNEGSLIIPVYVYDCSLALLIDALVGQLQTPQNKDIYQDHTFKIGEQISEDFVSLKSESNTKPSSPEPKSEDSDNISSDQRSLMEHCKLLSLAHCHCYVVAVYKSLALQQSLSYEDMEAAVAQCEENLIEINITNYLRLVCRHLSMLPEGDLLNQLKISACNDVKPLHSLIKNKFKRIMAVAFRPVPAHPEFYYCLPSWTSEKMEDVSQRTDSDDDLDEFTCHSEMPAPKTDNSSNQVSQTVNITWPVTNLHNNEKLSHHSNSKDSLISDFDEENTWNMKNQPLFLHLSCSIRFRSELSSIPVKLMPTCFTEIVQRINDDKERNLTELSLDDLKITLDIICLSLPKEVLEVSLERYPALRTTSYCSASTFGSMPSGSSPGTNAKTESMQGRMPQLSQHHAVINLKDEIEWLLRDETATALLDHSLPNADTLKFIAQHVSESTGRFSSSMDKVPLHFVFPSESSAPKFLKELKNLEIDKYYESIENAEKEEISTTTIQINGQDSGDVPGYYSEISSIAEEKHGTDDGYEGDSSNSEDDYQWLIQLDKCRECLPNFWLIMSVESSHVNVYFHCRFLELSSPEVDCYSQIQKTLLAQIKAICRRVNQYLLLQNLHDTRICDLLLEPESTEDHNAWKETGGESGNLLQNHSSSTLNVTPGMFRCPVIWEEPFNLHPRLKTGPGRSGLSRGIKALHGVLNRLSVNNRNNMFVYQENNENVFYLRLHEQMNDVKPLQNKLSESDEKLVVSRSNSVASLSQAKGIGLVNDHVVANDTRPRVRSFGEKESDILNKTGDSIILMVHGISEAGPEVKRDLVQVLQNRLDDAVLEVLSVMLARNPMCKLTPADVHFIQKPYKSPECIVQLSVQPHCLRHMDALGYYLRQNILQFLYTPKYTDLGAHYHFQDYTPLDGTRKKVSESDIFLYNQSHSSGSKGIACIALAITDGKGESATYPNDLNDESSFPKLLRVENFESIVSTNIYDYKSDSKPSAQTLIEFRIWKQGRVNLESLILKLSSAVKHGTWDLVTEYNLLATPLTEPIIDSSATVGEAENKKIQTPAKTSQSTQKVSENLTINQYELGEKGKLDGTYHTTLARWFQFALEMGVPAVKKHEVIIHHRHAIPVIVRELQNLIRSQDPDTSSKVFVLQDRQPFLNQFIVSHKTGSAPKWSDSIRNSSDQSLAENTDQESANSPVYVPHEFNKEEQTTYIKCILVARNFHQWKASLGKEIDLELLAPKDQKQLQKFNPLISELNFVPRQRILLAEILSDNIILYMYNWSKEKSEKLIKQTTSLGTWLSSRSSLFTSIIMQKLGIFHHKFTRESQQRVEHSSQYYQINDMESLAKFPNQSNTDGKDWARSSNRAQLMKNNAFSWVQVVGQAMRDAKPSAPHPHNMTDAIVKAAYDLQDLRHREKRIKEDLEKLYAMWQSRTSNIPISLNALNTFKQYSRLIHFCHTPLLFLPAWRLQSAATRDHSLTPPQSSHFGLNGNEQSSQATQSKQEATNAIMIKWHQELCKSMLSEYRQYLQILGFNPIQVESPHKTDEEHAQQQSIYYLKKSMLGGILLFEVHLSQPFFIVKLCIIECNRLQTKTSSGMMNQFVLSFVDVCDKIQINMHLHSFTYDFHLRCIHSYIAGTGLWSLQQGYHLTHFMDDFIKYYSKAPNYARNLIYSASSSSSSSSPSPHLMQIRQESVNYLGYYSSHEQLMQQMIMAQAKAARQHITNMVERGALQCRTHLLWDKLLENKTSMTYTEFKELCSLAHIEPLSNLDPRLDPLVNQPVSWYQALSKVLQNKYQEHHKQFITSDGNITHHLILHPTLVQAFMMLTIDMHTSRGDLCAVYRKSTEVNMPINMEDIYALVEGFVNACCFHLWMGLCSQ</sequence>
<dbReference type="PANTHER" id="PTHR14918:SF3">
    <property type="entry name" value="KICSTOR COMPLEX PROTEIN SZT2"/>
    <property type="match status" value="1"/>
</dbReference>
<gene>
    <name evidence="2" type="ORF">ALC60_07503</name>
</gene>
<protein>
    <submittedName>
        <fullName evidence="2">Protein SZT2</fullName>
    </submittedName>
</protein>
<feature type="region of interest" description="Disordered" evidence="1">
    <location>
        <begin position="1267"/>
        <end position="1299"/>
    </location>
</feature>
<dbReference type="InterPro" id="IPR033228">
    <property type="entry name" value="SZT2"/>
</dbReference>
<accession>A0A151WZQ7</accession>
<evidence type="ECO:0000256" key="1">
    <source>
        <dbReference type="SAM" id="MobiDB-lite"/>
    </source>
</evidence>
<dbReference type="STRING" id="64791.A0A151WZQ7"/>
<reference evidence="2 3" key="1">
    <citation type="submission" date="2015-09" db="EMBL/GenBank/DDBJ databases">
        <title>Trachymyrmex zeteki WGS genome.</title>
        <authorList>
            <person name="Nygaard S."/>
            <person name="Hu H."/>
            <person name="Boomsma J."/>
            <person name="Zhang G."/>
        </authorList>
    </citation>
    <scope>NUCLEOTIDE SEQUENCE [LARGE SCALE GENOMIC DNA]</scope>
    <source>
        <strain evidence="2">Tzet28-1</strain>
        <tissue evidence="2">Whole body</tissue>
    </source>
</reference>
<name>A0A151WZQ7_9HYME</name>
<feature type="region of interest" description="Disordered" evidence="1">
    <location>
        <begin position="1116"/>
        <end position="1138"/>
    </location>
</feature>
<dbReference type="Proteomes" id="UP000075809">
    <property type="component" value="Unassembled WGS sequence"/>
</dbReference>